<evidence type="ECO:0000313" key="1">
    <source>
        <dbReference type="EMBL" id="CDG16406.1"/>
    </source>
</evidence>
<reference evidence="1 2" key="1">
    <citation type="submission" date="2013-07" db="EMBL/GenBank/DDBJ databases">
        <authorList>
            <person name="Genoscope - CEA"/>
        </authorList>
    </citation>
    <scope>NUCLEOTIDE SEQUENCE [LARGE SCALE GENOMIC DNA]</scope>
    <source>
        <strain evidence="2">FRM16 / DSM 17909</strain>
    </source>
</reference>
<evidence type="ECO:0000313" key="2">
    <source>
        <dbReference type="Proteomes" id="UP000032721"/>
    </source>
</evidence>
<dbReference type="HOGENOM" id="CLU_3224046_0_0_6"/>
<dbReference type="STRING" id="351671.XDD1_0703"/>
<accession>A0A068QP49</accession>
<dbReference type="AlphaFoldDB" id="A0A068QP49"/>
<proteinExistence type="predicted"/>
<organism evidence="1 2">
    <name type="scientific">Xenorhabdus doucetiae</name>
    <dbReference type="NCBI Taxonomy" id="351671"/>
    <lineage>
        <taxon>Bacteria</taxon>
        <taxon>Pseudomonadati</taxon>
        <taxon>Pseudomonadota</taxon>
        <taxon>Gammaproteobacteria</taxon>
        <taxon>Enterobacterales</taxon>
        <taxon>Morganellaceae</taxon>
        <taxon>Xenorhabdus</taxon>
    </lineage>
</organism>
<sequence>MENTNYLTVIYQNELKSGYVKITYVWKLITKVFIKFIFKYIINP</sequence>
<dbReference type="KEGG" id="xdo:XDD1_0703"/>
<dbReference type="EMBL" id="FO704550">
    <property type="protein sequence ID" value="CDG16406.1"/>
    <property type="molecule type" value="Genomic_DNA"/>
</dbReference>
<gene>
    <name evidence="1" type="ORF">XDD1_0703</name>
</gene>
<dbReference type="Proteomes" id="UP000032721">
    <property type="component" value="Chromosome"/>
</dbReference>
<name>A0A068QP49_9GAMM</name>
<protein>
    <submittedName>
        <fullName evidence="1">Uncharacterized protein</fullName>
    </submittedName>
</protein>